<dbReference type="STRING" id="1287681.M7S8F1"/>
<dbReference type="KEGG" id="ela:UCREL1_10659"/>
<name>M7S8F1_EUTLA</name>
<accession>M7S8F1</accession>
<dbReference type="AlphaFoldDB" id="M7S8F1"/>
<dbReference type="InterPro" id="IPR021840">
    <property type="entry name" value="DUF3433"/>
</dbReference>
<dbReference type="HOGENOM" id="CLU_463823_0_0_1"/>
<reference evidence="3" key="1">
    <citation type="journal article" date="2013" name="Genome Announc.">
        <title>Draft genome sequence of the grapevine dieback fungus Eutypa lata UCR-EL1.</title>
        <authorList>
            <person name="Blanco-Ulate B."/>
            <person name="Rolshausen P.E."/>
            <person name="Cantu D."/>
        </authorList>
    </citation>
    <scope>NUCLEOTIDE SEQUENCE [LARGE SCALE GENOMIC DNA]</scope>
    <source>
        <strain evidence="3">UCR-EL1</strain>
    </source>
</reference>
<organism evidence="2 3">
    <name type="scientific">Eutypa lata (strain UCR-EL1)</name>
    <name type="common">Grapevine dieback disease fungus</name>
    <name type="synonym">Eutypa armeniacae</name>
    <dbReference type="NCBI Taxonomy" id="1287681"/>
    <lineage>
        <taxon>Eukaryota</taxon>
        <taxon>Fungi</taxon>
        <taxon>Dikarya</taxon>
        <taxon>Ascomycota</taxon>
        <taxon>Pezizomycotina</taxon>
        <taxon>Sordariomycetes</taxon>
        <taxon>Xylariomycetidae</taxon>
        <taxon>Xylariales</taxon>
        <taxon>Diatrypaceae</taxon>
        <taxon>Eutypa</taxon>
    </lineage>
</organism>
<feature type="transmembrane region" description="Helical" evidence="1">
    <location>
        <begin position="284"/>
        <end position="307"/>
    </location>
</feature>
<dbReference type="OrthoDB" id="5428901at2759"/>
<dbReference type="eggNOG" id="ENOG502SD4W">
    <property type="taxonomic scope" value="Eukaryota"/>
</dbReference>
<feature type="transmembrane region" description="Helical" evidence="1">
    <location>
        <begin position="555"/>
        <end position="572"/>
    </location>
</feature>
<dbReference type="PANTHER" id="PTHR37544">
    <property type="entry name" value="SPRAY-RELATED"/>
    <property type="match status" value="1"/>
</dbReference>
<feature type="transmembrane region" description="Helical" evidence="1">
    <location>
        <begin position="232"/>
        <end position="252"/>
    </location>
</feature>
<evidence type="ECO:0000313" key="2">
    <source>
        <dbReference type="EMBL" id="EMR62404.1"/>
    </source>
</evidence>
<keyword evidence="1" id="KW-0472">Membrane</keyword>
<feature type="transmembrane region" description="Helical" evidence="1">
    <location>
        <begin position="455"/>
        <end position="478"/>
    </location>
</feature>
<dbReference type="EMBL" id="KB707433">
    <property type="protein sequence ID" value="EMR62404.1"/>
    <property type="molecule type" value="Genomic_DNA"/>
</dbReference>
<feature type="transmembrane region" description="Helical" evidence="1">
    <location>
        <begin position="519"/>
        <end position="543"/>
    </location>
</feature>
<protein>
    <submittedName>
        <fullName evidence="2">Uncharacterized protein</fullName>
    </submittedName>
</protein>
<sequence>MYEFGLGQKFLESALTFYTPVDGGGHTKAPFWALQNVITAVETDARGKPTKTQTQAILYGARTTVLTDYQGVPTKTVTYYVIPYTTTLRDGNGKATATRTGEVSKVPVTNTLTDENGVATSTVTDLIPMSSSTVVRVVTATPTASANSSSIEQKTAMRVTDAQYFGVLMLPTLLAIALAIPIRILDRTAKLYQPFHAMTLPNGAPASESLCLETSGARSLLTAFYSAMNGQYLLILTGVLVLASAVLIPLSGEVMRIAFRGPNCVMLDGNPINCAMGVAVLPHIARAVVGVLAFMTVLICVTAAVLWRWMTGVARPWSLNYMAHLATNDDIRVLLQRARKKDGKVTADRINKQFRDKSFVLDYWKDNATLKYGILVLPTIEQPLKKERKFVTFGEPPKQSSAKPQAMPFFLLTFAGRLIFLSFLLAVLIFVLVYHVTGERRIGWIMVGESLGVRILFTVLGVLITFAWESFFYAVVFLSPFRFLNRKMSSYNREAQLMTPPTNVFSGVWYALVRRPRDVYLGVVAIAGIFAQLLPLLLSNVPFEALHSYPGFEPSTWISVMILCVMIPNRAIKCDRDESFGWATAWGR</sequence>
<keyword evidence="3" id="KW-1185">Reference proteome</keyword>
<dbReference type="Proteomes" id="UP000012174">
    <property type="component" value="Unassembled WGS sequence"/>
</dbReference>
<evidence type="ECO:0000256" key="1">
    <source>
        <dbReference type="SAM" id="Phobius"/>
    </source>
</evidence>
<keyword evidence="1" id="KW-0812">Transmembrane</keyword>
<dbReference type="Pfam" id="PF11915">
    <property type="entry name" value="DUF3433"/>
    <property type="match status" value="2"/>
</dbReference>
<proteinExistence type="predicted"/>
<dbReference type="OMA" id="EPSTWIS"/>
<feature type="transmembrane region" description="Helical" evidence="1">
    <location>
        <begin position="409"/>
        <end position="435"/>
    </location>
</feature>
<keyword evidence="1" id="KW-1133">Transmembrane helix</keyword>
<feature type="transmembrane region" description="Helical" evidence="1">
    <location>
        <begin position="164"/>
        <end position="185"/>
    </location>
</feature>
<evidence type="ECO:0000313" key="3">
    <source>
        <dbReference type="Proteomes" id="UP000012174"/>
    </source>
</evidence>
<dbReference type="PANTHER" id="PTHR37544:SF3">
    <property type="entry name" value="SPRAY"/>
    <property type="match status" value="1"/>
</dbReference>
<gene>
    <name evidence="2" type="ORF">UCREL1_10659</name>
</gene>